<proteinExistence type="predicted"/>
<organism evidence="1">
    <name type="scientific">Anopheles atroparvus</name>
    <name type="common">European mosquito</name>
    <dbReference type="NCBI Taxonomy" id="41427"/>
    <lineage>
        <taxon>Eukaryota</taxon>
        <taxon>Metazoa</taxon>
        <taxon>Ecdysozoa</taxon>
        <taxon>Arthropoda</taxon>
        <taxon>Hexapoda</taxon>
        <taxon>Insecta</taxon>
        <taxon>Pterygota</taxon>
        <taxon>Neoptera</taxon>
        <taxon>Endopterygota</taxon>
        <taxon>Diptera</taxon>
        <taxon>Nematocera</taxon>
        <taxon>Culicoidea</taxon>
        <taxon>Culicidae</taxon>
        <taxon>Anophelinae</taxon>
        <taxon>Anopheles</taxon>
    </lineage>
</organism>
<dbReference type="VEuPathDB" id="VectorBase:AATE004342"/>
<evidence type="ECO:0000313" key="1">
    <source>
        <dbReference type="EnsemblMetazoa" id="AATE004342-PA.1"/>
    </source>
</evidence>
<reference evidence="1" key="1">
    <citation type="submission" date="2022-08" db="UniProtKB">
        <authorList>
            <consortium name="EnsemblMetazoa"/>
        </authorList>
    </citation>
    <scope>IDENTIFICATION</scope>
    <source>
        <strain evidence="1">EBRO</strain>
    </source>
</reference>
<dbReference type="AlphaFoldDB" id="A0A182IRY4"/>
<protein>
    <submittedName>
        <fullName evidence="1">Uncharacterized protein</fullName>
    </submittedName>
</protein>
<name>A0A182IRY4_ANOAO</name>
<accession>A0A182IRY4</accession>
<sequence>MVKLLNLIHWGLHRIVLVAGVRCQMRQYQKQWLLLVVRFDKPDRFVIEQRTYLVHLQTVVPVVDVRSEVAEVRVEAAKGRGVRTPEKPEVPLADQVRPVAGLAEVLRHQLLVEPEAPRLVGDDDVVLHANVHRVPAGHERRPGRCAERRHVVAVQDDTVVRQSVDVRGRDLIGSVEADIIPALVKSVQMDYTFGNLYG</sequence>
<dbReference type="EnsemblMetazoa" id="AATE004342-RA">
    <property type="protein sequence ID" value="AATE004342-PA.1"/>
    <property type="gene ID" value="AATE004342"/>
</dbReference>